<evidence type="ECO:0000259" key="4">
    <source>
        <dbReference type="Pfam" id="PF14389"/>
    </source>
</evidence>
<dbReference type="KEGG" id="mtr:11431804"/>
<protein>
    <submittedName>
        <fullName evidence="5">Transcription factor</fullName>
    </submittedName>
</protein>
<evidence type="ECO:0000256" key="2">
    <source>
        <dbReference type="SAM" id="MobiDB-lite"/>
    </source>
</evidence>
<feature type="domain" description="DUF547" evidence="3">
    <location>
        <begin position="356"/>
        <end position="494"/>
    </location>
</feature>
<reference evidence="5 7" key="1">
    <citation type="journal article" date="2011" name="Nature">
        <title>The Medicago genome provides insight into the evolution of rhizobial symbioses.</title>
        <authorList>
            <person name="Young N.D."/>
            <person name="Debelle F."/>
            <person name="Oldroyd G.E."/>
            <person name="Geurts R."/>
            <person name="Cannon S.B."/>
            <person name="Udvardi M.K."/>
            <person name="Benedito V.A."/>
            <person name="Mayer K.F."/>
            <person name="Gouzy J."/>
            <person name="Schoof H."/>
            <person name="Van de Peer Y."/>
            <person name="Proost S."/>
            <person name="Cook D.R."/>
            <person name="Meyers B.C."/>
            <person name="Spannagl M."/>
            <person name="Cheung F."/>
            <person name="De Mita S."/>
            <person name="Krishnakumar V."/>
            <person name="Gundlach H."/>
            <person name="Zhou S."/>
            <person name="Mudge J."/>
            <person name="Bharti A.K."/>
            <person name="Murray J.D."/>
            <person name="Naoumkina M.A."/>
            <person name="Rosen B."/>
            <person name="Silverstein K.A."/>
            <person name="Tang H."/>
            <person name="Rombauts S."/>
            <person name="Zhao P.X."/>
            <person name="Zhou P."/>
            <person name="Barbe V."/>
            <person name="Bardou P."/>
            <person name="Bechner M."/>
            <person name="Bellec A."/>
            <person name="Berger A."/>
            <person name="Berges H."/>
            <person name="Bidwell S."/>
            <person name="Bisseling T."/>
            <person name="Choisne N."/>
            <person name="Couloux A."/>
            <person name="Denny R."/>
            <person name="Deshpande S."/>
            <person name="Dai X."/>
            <person name="Doyle J.J."/>
            <person name="Dudez A.M."/>
            <person name="Farmer A.D."/>
            <person name="Fouteau S."/>
            <person name="Franken C."/>
            <person name="Gibelin C."/>
            <person name="Gish J."/>
            <person name="Goldstein S."/>
            <person name="Gonzalez A.J."/>
            <person name="Green P.J."/>
            <person name="Hallab A."/>
            <person name="Hartog M."/>
            <person name="Hua A."/>
            <person name="Humphray S.J."/>
            <person name="Jeong D.H."/>
            <person name="Jing Y."/>
            <person name="Jocker A."/>
            <person name="Kenton S.M."/>
            <person name="Kim D.J."/>
            <person name="Klee K."/>
            <person name="Lai H."/>
            <person name="Lang C."/>
            <person name="Lin S."/>
            <person name="Macmil S.L."/>
            <person name="Magdelenat G."/>
            <person name="Matthews L."/>
            <person name="McCorrison J."/>
            <person name="Monaghan E.L."/>
            <person name="Mun J.H."/>
            <person name="Najar F.Z."/>
            <person name="Nicholson C."/>
            <person name="Noirot C."/>
            <person name="O'Bleness M."/>
            <person name="Paule C.R."/>
            <person name="Poulain J."/>
            <person name="Prion F."/>
            <person name="Qin B."/>
            <person name="Qu C."/>
            <person name="Retzel E.F."/>
            <person name="Riddle C."/>
            <person name="Sallet E."/>
            <person name="Samain S."/>
            <person name="Samson N."/>
            <person name="Sanders I."/>
            <person name="Saurat O."/>
            <person name="Scarpelli C."/>
            <person name="Schiex T."/>
            <person name="Segurens B."/>
            <person name="Severin A.J."/>
            <person name="Sherrier D.J."/>
            <person name="Shi R."/>
            <person name="Sims S."/>
            <person name="Singer S.R."/>
            <person name="Sinharoy S."/>
            <person name="Sterck L."/>
            <person name="Viollet A."/>
            <person name="Wang B.B."/>
            <person name="Wang K."/>
            <person name="Wang M."/>
            <person name="Wang X."/>
            <person name="Warfsmann J."/>
            <person name="Weissenbach J."/>
            <person name="White D.D."/>
            <person name="White J.D."/>
            <person name="Wiley G.B."/>
            <person name="Wincker P."/>
            <person name="Xing Y."/>
            <person name="Yang L."/>
            <person name="Yao Z."/>
            <person name="Ying F."/>
            <person name="Zhai J."/>
            <person name="Zhou L."/>
            <person name="Zuber A."/>
            <person name="Denarie J."/>
            <person name="Dixon R.A."/>
            <person name="May G.D."/>
            <person name="Schwartz D.C."/>
            <person name="Rogers J."/>
            <person name="Quetier F."/>
            <person name="Town C.D."/>
            <person name="Roe B.A."/>
        </authorList>
    </citation>
    <scope>NUCLEOTIDE SEQUENCE [LARGE SCALE GENOMIC DNA]</scope>
    <source>
        <strain evidence="5">A17</strain>
        <strain evidence="6 7">cv. Jemalong A17</strain>
    </source>
</reference>
<evidence type="ECO:0000259" key="3">
    <source>
        <dbReference type="Pfam" id="PF04784"/>
    </source>
</evidence>
<dbReference type="PANTHER" id="PTHR46248:SF9">
    <property type="entry name" value="EXPRESSED PROTEIN"/>
    <property type="match status" value="1"/>
</dbReference>
<name>A0A072V142_MEDTR</name>
<feature type="domain" description="Ternary complex factor MIP1 leucine-zipper" evidence="4">
    <location>
        <begin position="56"/>
        <end position="137"/>
    </location>
</feature>
<dbReference type="ExpressionAtlas" id="A0A072V142">
    <property type="expression patterns" value="differential"/>
</dbReference>
<organism evidence="5 7">
    <name type="scientific">Medicago truncatula</name>
    <name type="common">Barrel medic</name>
    <name type="synonym">Medicago tribuloides</name>
    <dbReference type="NCBI Taxonomy" id="3880"/>
    <lineage>
        <taxon>Eukaryota</taxon>
        <taxon>Viridiplantae</taxon>
        <taxon>Streptophyta</taxon>
        <taxon>Embryophyta</taxon>
        <taxon>Tracheophyta</taxon>
        <taxon>Spermatophyta</taxon>
        <taxon>Magnoliopsida</taxon>
        <taxon>eudicotyledons</taxon>
        <taxon>Gunneridae</taxon>
        <taxon>Pentapetalae</taxon>
        <taxon>rosids</taxon>
        <taxon>fabids</taxon>
        <taxon>Fabales</taxon>
        <taxon>Fabaceae</taxon>
        <taxon>Papilionoideae</taxon>
        <taxon>50 kb inversion clade</taxon>
        <taxon>NPAAA clade</taxon>
        <taxon>Hologalegina</taxon>
        <taxon>IRL clade</taxon>
        <taxon>Trifolieae</taxon>
        <taxon>Medicago</taxon>
    </lineage>
</organism>
<dbReference type="Proteomes" id="UP000002051">
    <property type="component" value="Chromosome 3"/>
</dbReference>
<dbReference type="Pfam" id="PF04784">
    <property type="entry name" value="DUF547"/>
    <property type="match status" value="1"/>
</dbReference>
<dbReference type="Pfam" id="PF14389">
    <property type="entry name" value="Lzipper-MIP1"/>
    <property type="match status" value="1"/>
</dbReference>
<proteinExistence type="predicted"/>
<evidence type="ECO:0000313" key="5">
    <source>
        <dbReference type="EMBL" id="KEH35739.1"/>
    </source>
</evidence>
<dbReference type="EnsemblPlants" id="KEH35739">
    <property type="protein sequence ID" value="KEH35739"/>
    <property type="gene ID" value="MTR_3g101340"/>
</dbReference>
<evidence type="ECO:0000256" key="1">
    <source>
        <dbReference type="SAM" id="Coils"/>
    </source>
</evidence>
<accession>A0A072V142</accession>
<keyword evidence="7" id="KW-1185">Reference proteome</keyword>
<keyword evidence="1" id="KW-0175">Coiled coil</keyword>
<dbReference type="PANTHER" id="PTHR46248">
    <property type="entry name" value="EXPRESSED PROTEIN"/>
    <property type="match status" value="1"/>
</dbReference>
<feature type="region of interest" description="Disordered" evidence="2">
    <location>
        <begin position="156"/>
        <end position="198"/>
    </location>
</feature>
<reference evidence="5 7" key="2">
    <citation type="journal article" date="2014" name="BMC Genomics">
        <title>An improved genome release (version Mt4.0) for the model legume Medicago truncatula.</title>
        <authorList>
            <person name="Tang H."/>
            <person name="Krishnakumar V."/>
            <person name="Bidwell S."/>
            <person name="Rosen B."/>
            <person name="Chan A."/>
            <person name="Zhou S."/>
            <person name="Gentzbittel L."/>
            <person name="Childs K.L."/>
            <person name="Yandell M."/>
            <person name="Gundlach H."/>
            <person name="Mayer K.F."/>
            <person name="Schwartz D.C."/>
            <person name="Town C.D."/>
        </authorList>
    </citation>
    <scope>GENOME REANNOTATION</scope>
    <source>
        <strain evidence="5">A17</strain>
        <strain evidence="6 7">cv. Jemalong A17</strain>
    </source>
</reference>
<feature type="coiled-coil region" evidence="1">
    <location>
        <begin position="60"/>
        <end position="133"/>
    </location>
</feature>
<gene>
    <name evidence="6" type="primary">11431804</name>
    <name evidence="5" type="ordered locus">MTR_3g101340</name>
</gene>
<dbReference type="InterPro" id="IPR025757">
    <property type="entry name" value="MIP1_Leuzipper"/>
</dbReference>
<evidence type="ECO:0000313" key="6">
    <source>
        <dbReference type="EnsemblPlants" id="KEH35739"/>
    </source>
</evidence>
<dbReference type="EMBL" id="CM001219">
    <property type="protein sequence ID" value="KEH35739.1"/>
    <property type="molecule type" value="Genomic_DNA"/>
</dbReference>
<dbReference type="OrthoDB" id="418495at2759"/>
<dbReference type="AlphaFoldDB" id="A0A072V142"/>
<feature type="compositionally biased region" description="Basic and acidic residues" evidence="2">
    <location>
        <begin position="181"/>
        <end position="192"/>
    </location>
</feature>
<dbReference type="InterPro" id="IPR006869">
    <property type="entry name" value="DUF547"/>
</dbReference>
<feature type="compositionally biased region" description="Polar residues" evidence="2">
    <location>
        <begin position="21"/>
        <end position="31"/>
    </location>
</feature>
<feature type="region of interest" description="Disordered" evidence="2">
    <location>
        <begin position="18"/>
        <end position="60"/>
    </location>
</feature>
<reference evidence="6" key="3">
    <citation type="submission" date="2015-04" db="UniProtKB">
        <authorList>
            <consortium name="EnsemblPlants"/>
        </authorList>
    </citation>
    <scope>IDENTIFICATION</scope>
    <source>
        <strain evidence="6">cv. Jemalong A17</strain>
    </source>
</reference>
<evidence type="ECO:0000313" key="7">
    <source>
        <dbReference type="Proteomes" id="UP000002051"/>
    </source>
</evidence>
<sequence length="572" mass="65319">MSHGKVIKLSIKSELIKGSHHNSQAMTSVSINKDPRIPQNSQKSIRNAVKGGKTSSKDRKLALQQDVDRLKKKLRHEENIHKALERALNRPLGALPRLPPYLPPYTLGLVAEVAVLEEEIVRLEEKVLHFRQDLHQEAVYMSSSKMKLEHLEAASVNNANPNDSTKLDHTATFSTRPKTTLPDDKQRKEIQSRAHSFKSNKKSICKDQMAKISIKKIPVDNKPLQKHCEPPKKQKELRLNNKPIAEVRNHRLQETPQGDESPNIISENILKCLTSILLRMSTPTLKPLKSKNCIEGTEFFDPYGILEVGKKDIGPYKKLCESIEAESFNPAQTAKSLFLLHRLKILLRQLTCVNIDNLNRQEKLAFWINIYNSCMMNAFVEKGIPESPEMVVALMQKATINVGGTLLNATTIEHCILRLPYHWKYFLQLNSKQITLLKEVKSHEMTIRSTYGLELSEPLVTFALSCGTWSSPAVRVYTASHVEKELEIAKREYLQAAIGISTSKFVIPKMLDWYLLDFAKDLESLLDWICLQLPSEQGKEAIKLFEKRKTEPHSQFVKIMPYKFSFRYLLST</sequence>